<feature type="transmembrane region" description="Helical" evidence="7">
    <location>
        <begin position="87"/>
        <end position="106"/>
    </location>
</feature>
<evidence type="ECO:0000256" key="3">
    <source>
        <dbReference type="ARBA" id="ARBA00022692"/>
    </source>
</evidence>
<protein>
    <submittedName>
        <fullName evidence="9">Castor and Pollux, part of voltage-gated ion channel</fullName>
    </submittedName>
</protein>
<keyword evidence="3 7" id="KW-0812">Transmembrane</keyword>
<comment type="caution">
    <text evidence="9">The sequence shown here is derived from an EMBL/GenBank/DDBJ whole genome shotgun (WGS) entry which is preliminary data.</text>
</comment>
<accession>A0AAQ1JPE2</accession>
<dbReference type="Pfam" id="PF06241">
    <property type="entry name" value="Castor_Poll_mid"/>
    <property type="match status" value="1"/>
</dbReference>
<evidence type="ECO:0000256" key="5">
    <source>
        <dbReference type="ARBA" id="ARBA00023065"/>
    </source>
</evidence>
<dbReference type="Gene3D" id="3.40.50.720">
    <property type="entry name" value="NAD(P)-binding Rossmann-like Domain"/>
    <property type="match status" value="2"/>
</dbReference>
<feature type="domain" description="CASTOR/POLLUX/SYM8 ion channel conserved" evidence="8">
    <location>
        <begin position="282"/>
        <end position="382"/>
    </location>
</feature>
<evidence type="ECO:0000256" key="6">
    <source>
        <dbReference type="ARBA" id="ARBA00023136"/>
    </source>
</evidence>
<feature type="transmembrane region" description="Helical" evidence="7">
    <location>
        <begin position="21"/>
        <end position="45"/>
    </location>
</feature>
<dbReference type="RefSeq" id="WP_088274234.1">
    <property type="nucleotide sequence ID" value="NZ_FNVE01000002.1"/>
</dbReference>
<keyword evidence="4 7" id="KW-1133">Transmembrane helix</keyword>
<dbReference type="EMBL" id="FNVE01000002">
    <property type="protein sequence ID" value="SEF93480.1"/>
    <property type="molecule type" value="Genomic_DNA"/>
</dbReference>
<dbReference type="GO" id="GO:0012505">
    <property type="term" value="C:endomembrane system"/>
    <property type="evidence" value="ECO:0007669"/>
    <property type="project" value="UniProtKB-SubCell"/>
</dbReference>
<comment type="subcellular location">
    <subcellularLocation>
        <location evidence="1">Endomembrane system</location>
        <topology evidence="1">Multi-pass membrane protein</topology>
    </subcellularLocation>
</comment>
<keyword evidence="10" id="KW-1185">Reference proteome</keyword>
<gene>
    <name evidence="9" type="ORF">SAMN05216586_102337</name>
</gene>
<dbReference type="PANTHER" id="PTHR31563">
    <property type="entry name" value="ION CHANNEL POLLUX-RELATED"/>
    <property type="match status" value="1"/>
</dbReference>
<evidence type="ECO:0000313" key="9">
    <source>
        <dbReference type="EMBL" id="SEF93480.1"/>
    </source>
</evidence>
<sequence length="653" mass="72217">MLPFSFVDRLRYLVERQFIKGAHYQLLVVAAFIALISLIGGWLVWPTGGEASLADSVWWAFLRLTDPGYLGDDEGTWRRIVSTVLTLSGYVVFLGALVAIMTRWLIAMMVKLEQGLTPVTVSGHIVILGWTNRTIPLVQEILDVNGGIQRLLKARLTKRLRLVILAEDVTAEHVHELRAVPLIRKHMGNIILRSGTALQPEDLDRAACLQAAVVLIPGRNQTAGSLVGSDVEAIKALLTLQAQAHQRGVTPPYVVAEVDDSRKMAVMQRAYSGPLEVLASEALVSRLFAQSIIHPGLPELFGEVMTVHEGNEFYIRSTDNCVGQTLANIGSRTPDAIVCGLMRPDGERWRTWLNAPTGETIRSGDKLVMLARAYEHAAPQGEQVEVSMRPLQRPASGPSRPVSTGGMRRLLVLGWNRRVPALIHELAGYREYRFDVHNVAVVKADERAAMISSYSPATARVDCQFTEADYMVEGALDQLMTQRFDSIILVSSDRLDSGEEADARAMVGYLIVDELLRQRAIRPQILLELSDPANESLVVRKRGETIVSPMILSHLMAQIAQRRELGLMFEELLTTGGPELAFLDPRHYPMQSVTTFADLEAIVALHGDTALGVFRLKADEQGRRLQLNPQRDKPLRLAEGDQLVVLTTLPEAA</sequence>
<dbReference type="Proteomes" id="UP000243518">
    <property type="component" value="Unassembled WGS sequence"/>
</dbReference>
<reference evidence="9 10" key="1">
    <citation type="submission" date="2016-10" db="EMBL/GenBank/DDBJ databases">
        <authorList>
            <person name="Varghese N."/>
            <person name="Submissions S."/>
        </authorList>
    </citation>
    <scope>NUCLEOTIDE SEQUENCE [LARGE SCALE GENOMIC DNA]</scope>
    <source>
        <strain evidence="9 10">CECT 8317</strain>
    </source>
</reference>
<keyword evidence="6 7" id="KW-0472">Membrane</keyword>
<dbReference type="GO" id="GO:0006811">
    <property type="term" value="P:monoatomic ion transport"/>
    <property type="evidence" value="ECO:0007669"/>
    <property type="project" value="UniProtKB-KW"/>
</dbReference>
<name>A0AAQ1JPE2_9GAMM</name>
<evidence type="ECO:0000256" key="2">
    <source>
        <dbReference type="ARBA" id="ARBA00022448"/>
    </source>
</evidence>
<evidence type="ECO:0000256" key="1">
    <source>
        <dbReference type="ARBA" id="ARBA00004127"/>
    </source>
</evidence>
<evidence type="ECO:0000256" key="7">
    <source>
        <dbReference type="SAM" id="Phobius"/>
    </source>
</evidence>
<dbReference type="InterPro" id="IPR044849">
    <property type="entry name" value="CASTOR/POLLUX/SYM8-like"/>
</dbReference>
<keyword evidence="5" id="KW-0406">Ion transport</keyword>
<dbReference type="PANTHER" id="PTHR31563:SF10">
    <property type="entry name" value="ION CHANNEL POLLUX-RELATED"/>
    <property type="match status" value="1"/>
</dbReference>
<evidence type="ECO:0000313" key="10">
    <source>
        <dbReference type="Proteomes" id="UP000243518"/>
    </source>
</evidence>
<proteinExistence type="predicted"/>
<organism evidence="9 10">
    <name type="scientific">Halopseudomonas aestusnigri</name>
    <dbReference type="NCBI Taxonomy" id="857252"/>
    <lineage>
        <taxon>Bacteria</taxon>
        <taxon>Pseudomonadati</taxon>
        <taxon>Pseudomonadota</taxon>
        <taxon>Gammaproteobacteria</taxon>
        <taxon>Pseudomonadales</taxon>
        <taxon>Pseudomonadaceae</taxon>
        <taxon>Halopseudomonas</taxon>
    </lineage>
</organism>
<dbReference type="AlphaFoldDB" id="A0AAQ1JPE2"/>
<evidence type="ECO:0000259" key="8">
    <source>
        <dbReference type="Pfam" id="PF06241"/>
    </source>
</evidence>
<evidence type="ECO:0000256" key="4">
    <source>
        <dbReference type="ARBA" id="ARBA00022989"/>
    </source>
</evidence>
<keyword evidence="2" id="KW-0813">Transport</keyword>
<dbReference type="InterPro" id="IPR010420">
    <property type="entry name" value="CASTOR/POLLUX/SYM8_dom"/>
</dbReference>